<dbReference type="EMBL" id="CYZH01000017">
    <property type="protein sequence ID" value="CUO81587.1"/>
    <property type="molecule type" value="Genomic_DNA"/>
</dbReference>
<gene>
    <name evidence="2" type="ORF">ERS852397_02863</name>
</gene>
<feature type="domain" description="DUF4369" evidence="1">
    <location>
        <begin position="59"/>
        <end position="163"/>
    </location>
</feature>
<dbReference type="InterPro" id="IPR025380">
    <property type="entry name" value="DUF4369"/>
</dbReference>
<sequence>MHNYNFDGAGYVHCKYVEVDRNKMIKDINLIYAKMKYTRTLLIIVFASVAQLFYGQERYTISGEFPDRSLDGEYVFLYEHSALVEEPERMKQAFKDTILVVGNTFHYEGTLNRKPFLVSLSCSKGRQFRYNTSFVIEPGDIQLRIVDWGSEGNVSGAPINNDYNAYIIECKKQVDKMLYLMRTRREEEAMKSDARLNASFRDAYIRSTEGCLLFGEKYAQYPDVIRSWLAMYIDPINQTAGDEAILSRFLHVVDLMPEVERDILLAWREYRTELQEHMAKARALKDSLDAKRPRFIEVVPNHSSSTTEKL</sequence>
<proteinExistence type="predicted"/>
<evidence type="ECO:0000313" key="2">
    <source>
        <dbReference type="EMBL" id="CUO81587.1"/>
    </source>
</evidence>
<accession>A0A174I7K6</accession>
<dbReference type="STRING" id="338188.ERS852397_02863"/>
<reference evidence="2 3" key="1">
    <citation type="submission" date="2015-09" db="EMBL/GenBank/DDBJ databases">
        <authorList>
            <consortium name="Pathogen Informatics"/>
        </authorList>
    </citation>
    <scope>NUCLEOTIDE SEQUENCE [LARGE SCALE GENOMIC DNA]</scope>
    <source>
        <strain evidence="2 3">2789STDY5608840</strain>
    </source>
</reference>
<dbReference type="AlphaFoldDB" id="A0A174I7K6"/>
<dbReference type="Proteomes" id="UP000095517">
    <property type="component" value="Unassembled WGS sequence"/>
</dbReference>
<organism evidence="2 3">
    <name type="scientific">Bacteroides finegoldii</name>
    <dbReference type="NCBI Taxonomy" id="338188"/>
    <lineage>
        <taxon>Bacteria</taxon>
        <taxon>Pseudomonadati</taxon>
        <taxon>Bacteroidota</taxon>
        <taxon>Bacteroidia</taxon>
        <taxon>Bacteroidales</taxon>
        <taxon>Bacteroidaceae</taxon>
        <taxon>Bacteroides</taxon>
    </lineage>
</organism>
<evidence type="ECO:0000259" key="1">
    <source>
        <dbReference type="Pfam" id="PF14289"/>
    </source>
</evidence>
<dbReference type="Pfam" id="PF14289">
    <property type="entry name" value="DUF4369"/>
    <property type="match status" value="1"/>
</dbReference>
<evidence type="ECO:0000313" key="3">
    <source>
        <dbReference type="Proteomes" id="UP000095517"/>
    </source>
</evidence>
<name>A0A174I7K6_9BACE</name>
<protein>
    <recommendedName>
        <fullName evidence="1">DUF4369 domain-containing protein</fullName>
    </recommendedName>
</protein>